<feature type="transmembrane region" description="Helical" evidence="1">
    <location>
        <begin position="187"/>
        <end position="205"/>
    </location>
</feature>
<evidence type="ECO:0000256" key="1">
    <source>
        <dbReference type="SAM" id="Phobius"/>
    </source>
</evidence>
<keyword evidence="1" id="KW-1133">Transmembrane helix</keyword>
<feature type="transmembrane region" description="Helical" evidence="1">
    <location>
        <begin position="312"/>
        <end position="332"/>
    </location>
</feature>
<feature type="transmembrane region" description="Helical" evidence="1">
    <location>
        <begin position="619"/>
        <end position="641"/>
    </location>
</feature>
<keyword evidence="3" id="KW-1185">Reference proteome</keyword>
<dbReference type="EnsemblMetazoa" id="XM_014385783.2">
    <property type="protein sequence ID" value="XP_014241269.1"/>
    <property type="gene ID" value="LOC106661994"/>
</dbReference>
<feature type="transmembrane region" description="Helical" evidence="1">
    <location>
        <begin position="21"/>
        <end position="38"/>
    </location>
</feature>
<feature type="transmembrane region" description="Helical" evidence="1">
    <location>
        <begin position="90"/>
        <end position="113"/>
    </location>
</feature>
<dbReference type="RefSeq" id="XP_014241269.1">
    <property type="nucleotide sequence ID" value="XM_014385783.2"/>
</dbReference>
<sequence length="681" mass="78128">MKKGSMIGRIYEVDHSSEVQFMRGFLIMGPFSEIVVTFCAEAGKQFGWYFANQDIEGITQFNLYLFLVSWISLVYAYISDNYIGAKQTLFIAGGIATLPPLVCFFSGVSSRLFKMGPLNVTMAQIIFYSGTLTHAFSVIWKIIAVEQVSSYRSNGFLRRYLTKLEILKIIGYIIGVVITVFDFSYFLLLSFVCLAIHLTIVAMLVNCRQMIRSEQVVPHAVTNYLIEWYKTSSKKINIRNYRRPSSVEKFQLVNSGPVMSEEGKHFSNVVTLIVLINPFTISYAVLLFTCMYHQDQTADFVHALLPEMDPHILTSCFSIAILLTLEYILIAFMKICRTFVTHFHLMGIVYVLVATSLMAFAIREQKSHIRETQSSARSAQLRIYNLREETIYVSSSWFPSRKIDGFAFLSILNIVMKNKTSSTQLNVYYTYSKTNETFNIMAELGRMQSCLISGLGFTMLDLKDSPDSASVDEEKNKMAKVHLASPNTKENPGNFVIWFYNMKRSNEIRFVDKNSTLFQIPQGLYKIAIRVAPNLVHFHFPNRIRFRKSTMYLMILTNPGQFRDNPSYVNVHSFPVHEFPELSKPWVFLQIFSLALAECVVNVYFYSFIYLESQPQCKTVILCLLNVSMSFGFGIRFLVISPNKPTSIYHLTFSFIVIISLFLFVNSAFKYKSKGTNKYVF</sequence>
<feature type="transmembrane region" description="Helical" evidence="1">
    <location>
        <begin position="58"/>
        <end position="78"/>
    </location>
</feature>
<feature type="transmembrane region" description="Helical" evidence="1">
    <location>
        <begin position="586"/>
        <end position="607"/>
    </location>
</feature>
<proteinExistence type="predicted"/>
<accession>A0A8I6RDL0</accession>
<protein>
    <submittedName>
        <fullName evidence="2">Uncharacterized protein</fullName>
    </submittedName>
</protein>
<dbReference type="InterPro" id="IPR036259">
    <property type="entry name" value="MFS_trans_sf"/>
</dbReference>
<dbReference type="KEGG" id="clec:106661994"/>
<dbReference type="AlphaFoldDB" id="A0A8I6RDL0"/>
<organism evidence="2 3">
    <name type="scientific">Cimex lectularius</name>
    <name type="common">Bed bug</name>
    <name type="synonym">Acanthia lectularia</name>
    <dbReference type="NCBI Taxonomy" id="79782"/>
    <lineage>
        <taxon>Eukaryota</taxon>
        <taxon>Metazoa</taxon>
        <taxon>Ecdysozoa</taxon>
        <taxon>Arthropoda</taxon>
        <taxon>Hexapoda</taxon>
        <taxon>Insecta</taxon>
        <taxon>Pterygota</taxon>
        <taxon>Neoptera</taxon>
        <taxon>Paraneoptera</taxon>
        <taxon>Hemiptera</taxon>
        <taxon>Heteroptera</taxon>
        <taxon>Panheteroptera</taxon>
        <taxon>Cimicomorpha</taxon>
        <taxon>Cimicidae</taxon>
        <taxon>Cimex</taxon>
    </lineage>
</organism>
<dbReference type="Gene3D" id="1.20.1250.20">
    <property type="entry name" value="MFS general substrate transporter like domains"/>
    <property type="match status" value="1"/>
</dbReference>
<name>A0A8I6RDL0_CIMLE</name>
<feature type="transmembrane region" description="Helical" evidence="1">
    <location>
        <begin position="125"/>
        <end position="143"/>
    </location>
</feature>
<evidence type="ECO:0000313" key="2">
    <source>
        <dbReference type="EnsemblMetazoa" id="XP_014241269.1"/>
    </source>
</evidence>
<feature type="transmembrane region" description="Helical" evidence="1">
    <location>
        <begin position="164"/>
        <end position="181"/>
    </location>
</feature>
<dbReference type="GeneID" id="106661994"/>
<keyword evidence="1" id="KW-0472">Membrane</keyword>
<reference evidence="2" key="1">
    <citation type="submission" date="2022-01" db="UniProtKB">
        <authorList>
            <consortium name="EnsemblMetazoa"/>
        </authorList>
    </citation>
    <scope>IDENTIFICATION</scope>
</reference>
<keyword evidence="1" id="KW-0812">Transmembrane</keyword>
<feature type="transmembrane region" description="Helical" evidence="1">
    <location>
        <begin position="339"/>
        <end position="362"/>
    </location>
</feature>
<feature type="transmembrane region" description="Helical" evidence="1">
    <location>
        <begin position="269"/>
        <end position="292"/>
    </location>
</feature>
<dbReference type="Proteomes" id="UP000494040">
    <property type="component" value="Unassembled WGS sequence"/>
</dbReference>
<feature type="transmembrane region" description="Helical" evidence="1">
    <location>
        <begin position="647"/>
        <end position="669"/>
    </location>
</feature>
<evidence type="ECO:0000313" key="3">
    <source>
        <dbReference type="Proteomes" id="UP000494040"/>
    </source>
</evidence>